<proteinExistence type="predicted"/>
<dbReference type="AlphaFoldDB" id="A0A453SS47"/>
<name>A0A453SS47_AEGTS</name>
<dbReference type="EnsemblPlants" id="AET7Gv21051500.11">
    <property type="protein sequence ID" value="AET7Gv21051500.11"/>
    <property type="gene ID" value="AET7Gv21051500"/>
</dbReference>
<sequence length="98" mass="10517">MLGVEKQGRMSRTGMGKEQPGRSSGVAHVMVEWSRPSLWAAARRSLFPNLSCSSLASPSSSPGHASTLDHIIMLYHICCLVQTCACACIGIDLDRDIA</sequence>
<dbReference type="Gramene" id="AET7Gv21051500.4">
    <property type="protein sequence ID" value="AET7Gv21051500.4"/>
    <property type="gene ID" value="AET7Gv21051500"/>
</dbReference>
<protein>
    <submittedName>
        <fullName evidence="2">Uncharacterized protein</fullName>
    </submittedName>
</protein>
<reference evidence="3" key="2">
    <citation type="journal article" date="2017" name="Nat. Plants">
        <title>The Aegilops tauschii genome reveals multiple impacts of transposons.</title>
        <authorList>
            <person name="Zhao G."/>
            <person name="Zou C."/>
            <person name="Li K."/>
            <person name="Wang K."/>
            <person name="Li T."/>
            <person name="Gao L."/>
            <person name="Zhang X."/>
            <person name="Wang H."/>
            <person name="Yang Z."/>
            <person name="Liu X."/>
            <person name="Jiang W."/>
            <person name="Mao L."/>
            <person name="Kong X."/>
            <person name="Jiao Y."/>
            <person name="Jia J."/>
        </authorList>
    </citation>
    <scope>NUCLEOTIDE SEQUENCE [LARGE SCALE GENOMIC DNA]</scope>
    <source>
        <strain evidence="3">cv. AL8/78</strain>
    </source>
</reference>
<reference evidence="2" key="3">
    <citation type="journal article" date="2017" name="Nature">
        <title>Genome sequence of the progenitor of the wheat D genome Aegilops tauschii.</title>
        <authorList>
            <person name="Luo M.C."/>
            <person name="Gu Y.Q."/>
            <person name="Puiu D."/>
            <person name="Wang H."/>
            <person name="Twardziok S.O."/>
            <person name="Deal K.R."/>
            <person name="Huo N."/>
            <person name="Zhu T."/>
            <person name="Wang L."/>
            <person name="Wang Y."/>
            <person name="McGuire P.E."/>
            <person name="Liu S."/>
            <person name="Long H."/>
            <person name="Ramasamy R.K."/>
            <person name="Rodriguez J.C."/>
            <person name="Van S.L."/>
            <person name="Yuan L."/>
            <person name="Wang Z."/>
            <person name="Xia Z."/>
            <person name="Xiao L."/>
            <person name="Anderson O.D."/>
            <person name="Ouyang S."/>
            <person name="Liang Y."/>
            <person name="Zimin A.V."/>
            <person name="Pertea G."/>
            <person name="Qi P."/>
            <person name="Bennetzen J.L."/>
            <person name="Dai X."/>
            <person name="Dawson M.W."/>
            <person name="Muller H.G."/>
            <person name="Kugler K."/>
            <person name="Rivarola-Duarte L."/>
            <person name="Spannagl M."/>
            <person name="Mayer K.F.X."/>
            <person name="Lu F.H."/>
            <person name="Bevan M.W."/>
            <person name="Leroy P."/>
            <person name="Li P."/>
            <person name="You F.M."/>
            <person name="Sun Q."/>
            <person name="Liu Z."/>
            <person name="Lyons E."/>
            <person name="Wicker T."/>
            <person name="Salzberg S.L."/>
            <person name="Devos K.M."/>
            <person name="Dvorak J."/>
        </authorList>
    </citation>
    <scope>NUCLEOTIDE SEQUENCE [LARGE SCALE GENOMIC DNA]</scope>
    <source>
        <strain evidence="2">cv. AL8/78</strain>
    </source>
</reference>
<dbReference type="Gramene" id="AET7Gv21051500.13">
    <property type="protein sequence ID" value="AET7Gv21051500.13"/>
    <property type="gene ID" value="AET7Gv21051500"/>
</dbReference>
<evidence type="ECO:0000256" key="1">
    <source>
        <dbReference type="SAM" id="MobiDB-lite"/>
    </source>
</evidence>
<dbReference type="EnsemblPlants" id="AET7Gv21051500.7">
    <property type="protein sequence ID" value="AET7Gv21051500.7"/>
    <property type="gene ID" value="AET7Gv21051500"/>
</dbReference>
<dbReference type="Gramene" id="AET7Gv21051500.7">
    <property type="protein sequence ID" value="AET7Gv21051500.7"/>
    <property type="gene ID" value="AET7Gv21051500"/>
</dbReference>
<organism evidence="2 3">
    <name type="scientific">Aegilops tauschii subsp. strangulata</name>
    <name type="common">Goatgrass</name>
    <dbReference type="NCBI Taxonomy" id="200361"/>
    <lineage>
        <taxon>Eukaryota</taxon>
        <taxon>Viridiplantae</taxon>
        <taxon>Streptophyta</taxon>
        <taxon>Embryophyta</taxon>
        <taxon>Tracheophyta</taxon>
        <taxon>Spermatophyta</taxon>
        <taxon>Magnoliopsida</taxon>
        <taxon>Liliopsida</taxon>
        <taxon>Poales</taxon>
        <taxon>Poaceae</taxon>
        <taxon>BOP clade</taxon>
        <taxon>Pooideae</taxon>
        <taxon>Triticodae</taxon>
        <taxon>Triticeae</taxon>
        <taxon>Triticinae</taxon>
        <taxon>Aegilops</taxon>
    </lineage>
</organism>
<dbReference type="EnsemblPlants" id="AET7Gv21051500.10">
    <property type="protein sequence ID" value="AET7Gv21051500.10"/>
    <property type="gene ID" value="AET7Gv21051500"/>
</dbReference>
<dbReference type="EnsemblPlants" id="AET7Gv21051500.4">
    <property type="protein sequence ID" value="AET7Gv21051500.4"/>
    <property type="gene ID" value="AET7Gv21051500"/>
</dbReference>
<dbReference type="Gramene" id="AET7Gv21051500.11">
    <property type="protein sequence ID" value="AET7Gv21051500.11"/>
    <property type="gene ID" value="AET7Gv21051500"/>
</dbReference>
<feature type="region of interest" description="Disordered" evidence="1">
    <location>
        <begin position="1"/>
        <end position="24"/>
    </location>
</feature>
<dbReference type="EnsemblPlants" id="AET7Gv21051500.3">
    <property type="protein sequence ID" value="AET7Gv21051500.3"/>
    <property type="gene ID" value="AET7Gv21051500"/>
</dbReference>
<dbReference type="Gramene" id="AET7Gv21051500.3">
    <property type="protein sequence ID" value="AET7Gv21051500.3"/>
    <property type="gene ID" value="AET7Gv21051500"/>
</dbReference>
<accession>A0A453SS47</accession>
<reference evidence="3" key="1">
    <citation type="journal article" date="2014" name="Science">
        <title>Ancient hybridizations among the ancestral genomes of bread wheat.</title>
        <authorList>
            <consortium name="International Wheat Genome Sequencing Consortium,"/>
            <person name="Marcussen T."/>
            <person name="Sandve S.R."/>
            <person name="Heier L."/>
            <person name="Spannagl M."/>
            <person name="Pfeifer M."/>
            <person name="Jakobsen K.S."/>
            <person name="Wulff B.B."/>
            <person name="Steuernagel B."/>
            <person name="Mayer K.F."/>
            <person name="Olsen O.A."/>
        </authorList>
    </citation>
    <scope>NUCLEOTIDE SEQUENCE [LARGE SCALE GENOMIC DNA]</scope>
    <source>
        <strain evidence="3">cv. AL8/78</strain>
    </source>
</reference>
<reference evidence="2" key="5">
    <citation type="journal article" date="2021" name="G3 (Bethesda)">
        <title>Aegilops tauschii genome assembly Aet v5.0 features greater sequence contiguity and improved annotation.</title>
        <authorList>
            <person name="Wang L."/>
            <person name="Zhu T."/>
            <person name="Rodriguez J.C."/>
            <person name="Deal K.R."/>
            <person name="Dubcovsky J."/>
            <person name="McGuire P.E."/>
            <person name="Lux T."/>
            <person name="Spannagl M."/>
            <person name="Mayer K.F.X."/>
            <person name="Baldrich P."/>
            <person name="Meyers B.C."/>
            <person name="Huo N."/>
            <person name="Gu Y.Q."/>
            <person name="Zhou H."/>
            <person name="Devos K.M."/>
            <person name="Bennetzen J.L."/>
            <person name="Unver T."/>
            <person name="Budak H."/>
            <person name="Gulick P.J."/>
            <person name="Galiba G."/>
            <person name="Kalapos B."/>
            <person name="Nelson D.R."/>
            <person name="Li P."/>
            <person name="You F.M."/>
            <person name="Luo M.C."/>
            <person name="Dvorak J."/>
        </authorList>
    </citation>
    <scope>NUCLEOTIDE SEQUENCE [LARGE SCALE GENOMIC DNA]</scope>
    <source>
        <strain evidence="2">cv. AL8/78</strain>
    </source>
</reference>
<reference evidence="2" key="4">
    <citation type="submission" date="2019-03" db="UniProtKB">
        <authorList>
            <consortium name="EnsemblPlants"/>
        </authorList>
    </citation>
    <scope>IDENTIFICATION</scope>
</reference>
<dbReference type="Gramene" id="AET7Gv21051500.10">
    <property type="protein sequence ID" value="AET7Gv21051500.10"/>
    <property type="gene ID" value="AET7Gv21051500"/>
</dbReference>
<evidence type="ECO:0000313" key="2">
    <source>
        <dbReference type="EnsemblPlants" id="AET7Gv21051500.11"/>
    </source>
</evidence>
<keyword evidence="3" id="KW-1185">Reference proteome</keyword>
<dbReference type="EnsemblPlants" id="AET7Gv21051500.13">
    <property type="protein sequence ID" value="AET7Gv21051500.13"/>
    <property type="gene ID" value="AET7Gv21051500"/>
</dbReference>
<dbReference type="Proteomes" id="UP000015105">
    <property type="component" value="Chromosome 7D"/>
</dbReference>
<evidence type="ECO:0000313" key="3">
    <source>
        <dbReference type="Proteomes" id="UP000015105"/>
    </source>
</evidence>